<evidence type="ECO:0000313" key="1">
    <source>
        <dbReference type="EMBL" id="PRY87925.1"/>
    </source>
</evidence>
<protein>
    <submittedName>
        <fullName evidence="1">Uncharacterized protein</fullName>
    </submittedName>
</protein>
<dbReference type="Proteomes" id="UP000238157">
    <property type="component" value="Unassembled WGS sequence"/>
</dbReference>
<gene>
    <name evidence="1" type="ORF">CLW00_10545</name>
</gene>
<organism evidence="1 2">
    <name type="scientific">Mongoliibacter ruber</name>
    <dbReference type="NCBI Taxonomy" id="1750599"/>
    <lineage>
        <taxon>Bacteria</taxon>
        <taxon>Pseudomonadati</taxon>
        <taxon>Bacteroidota</taxon>
        <taxon>Cytophagia</taxon>
        <taxon>Cytophagales</taxon>
        <taxon>Cyclobacteriaceae</taxon>
        <taxon>Mongoliibacter</taxon>
    </lineage>
</organism>
<reference evidence="1 2" key="1">
    <citation type="submission" date="2018-03" db="EMBL/GenBank/DDBJ databases">
        <title>Genomic Encyclopedia of Archaeal and Bacterial Type Strains, Phase II (KMG-II): from individual species to whole genera.</title>
        <authorList>
            <person name="Goeker M."/>
        </authorList>
    </citation>
    <scope>NUCLEOTIDE SEQUENCE [LARGE SCALE GENOMIC DNA]</scope>
    <source>
        <strain evidence="1 2">DSM 27929</strain>
    </source>
</reference>
<proteinExistence type="predicted"/>
<dbReference type="EMBL" id="PVTR01000005">
    <property type="protein sequence ID" value="PRY87925.1"/>
    <property type="molecule type" value="Genomic_DNA"/>
</dbReference>
<sequence>MDFVANVPLIDEPLLIIEAGMLSNDLNLINEGVGLIDAVIIHAVQKHELQLWTLD</sequence>
<accession>A0A2T0WML3</accession>
<keyword evidence="2" id="KW-1185">Reference proteome</keyword>
<evidence type="ECO:0000313" key="2">
    <source>
        <dbReference type="Proteomes" id="UP000238157"/>
    </source>
</evidence>
<dbReference type="AlphaFoldDB" id="A0A2T0WML3"/>
<name>A0A2T0WML3_9BACT</name>
<comment type="caution">
    <text evidence="1">The sequence shown here is derived from an EMBL/GenBank/DDBJ whole genome shotgun (WGS) entry which is preliminary data.</text>
</comment>